<accession>A0A1D6IC37</accession>
<proteinExistence type="predicted"/>
<dbReference type="EMBL" id="CM007650">
    <property type="protein sequence ID" value="ONM57466.1"/>
    <property type="molecule type" value="Genomic_DNA"/>
</dbReference>
<evidence type="ECO:0000313" key="1">
    <source>
        <dbReference type="EMBL" id="ONM57466.1"/>
    </source>
</evidence>
<protein>
    <submittedName>
        <fullName evidence="1">Uncharacterized protein</fullName>
    </submittedName>
</protein>
<dbReference type="AlphaFoldDB" id="A0A1D6IC37"/>
<gene>
    <name evidence="1" type="ORF">ZEAMMB73_Zm00001d021552</name>
</gene>
<sequence>MGLILVMDPMLLFVLYYWSRAHVPYRKVIKLEMHGKLSSVCFYYKCMESINQRATPSNLSLFSLL</sequence>
<organism evidence="1">
    <name type="scientific">Zea mays</name>
    <name type="common">Maize</name>
    <dbReference type="NCBI Taxonomy" id="4577"/>
    <lineage>
        <taxon>Eukaryota</taxon>
        <taxon>Viridiplantae</taxon>
        <taxon>Streptophyta</taxon>
        <taxon>Embryophyta</taxon>
        <taxon>Tracheophyta</taxon>
        <taxon>Spermatophyta</taxon>
        <taxon>Magnoliopsida</taxon>
        <taxon>Liliopsida</taxon>
        <taxon>Poales</taxon>
        <taxon>Poaceae</taxon>
        <taxon>PACMAD clade</taxon>
        <taxon>Panicoideae</taxon>
        <taxon>Andropogonodae</taxon>
        <taxon>Andropogoneae</taxon>
        <taxon>Tripsacinae</taxon>
        <taxon>Zea</taxon>
    </lineage>
</organism>
<reference evidence="1" key="1">
    <citation type="submission" date="2015-12" db="EMBL/GenBank/DDBJ databases">
        <title>Update maize B73 reference genome by single molecule sequencing technologies.</title>
        <authorList>
            <consortium name="Maize Genome Sequencing Project"/>
            <person name="Ware D."/>
        </authorList>
    </citation>
    <scope>NUCLEOTIDE SEQUENCE [LARGE SCALE GENOMIC DNA]</scope>
    <source>
        <tissue evidence="1">Seedling</tissue>
    </source>
</reference>
<name>A0A1D6IC37_MAIZE</name>